<dbReference type="AlphaFoldDB" id="A0A916P9M7"/>
<dbReference type="EMBL" id="CSBK01002866">
    <property type="protein sequence ID" value="CPA32331.1"/>
    <property type="molecule type" value="Genomic_DNA"/>
</dbReference>
<name>A0A916P9M7_MYCTX</name>
<accession>A0A916P9M7</accession>
<dbReference type="Proteomes" id="UP000039021">
    <property type="component" value="Unassembled WGS sequence"/>
</dbReference>
<protein>
    <submittedName>
        <fullName evidence="1">Uncharacterized protein</fullName>
    </submittedName>
</protein>
<comment type="caution">
    <text evidence="1">The sequence shown here is derived from an EMBL/GenBank/DDBJ whole genome shotgun (WGS) entry which is preliminary data.</text>
</comment>
<evidence type="ECO:0000313" key="2">
    <source>
        <dbReference type="Proteomes" id="UP000039021"/>
    </source>
</evidence>
<evidence type="ECO:0000313" key="1">
    <source>
        <dbReference type="EMBL" id="CPA32331.1"/>
    </source>
</evidence>
<gene>
    <name evidence="1" type="ORF">ERS007739_04519</name>
</gene>
<organism evidence="1 2">
    <name type="scientific">Mycobacterium tuberculosis</name>
    <dbReference type="NCBI Taxonomy" id="1773"/>
    <lineage>
        <taxon>Bacteria</taxon>
        <taxon>Bacillati</taxon>
        <taxon>Actinomycetota</taxon>
        <taxon>Actinomycetes</taxon>
        <taxon>Mycobacteriales</taxon>
        <taxon>Mycobacteriaceae</taxon>
        <taxon>Mycobacterium</taxon>
        <taxon>Mycobacterium tuberculosis complex</taxon>
    </lineage>
</organism>
<reference evidence="2" key="1">
    <citation type="submission" date="2015-03" db="EMBL/GenBank/DDBJ databases">
        <authorList>
            <consortium name="Pathogen Informatics"/>
        </authorList>
    </citation>
    <scope>NUCLEOTIDE SEQUENCE [LARGE SCALE GENOMIC DNA]</scope>
    <source>
        <strain evidence="2">N09902308</strain>
    </source>
</reference>
<sequence>MMYTTAPINTKVDVNELIRMPAISVAGSSRSSSTQNRPAQ</sequence>
<proteinExistence type="predicted"/>